<comment type="function">
    <text evidence="5 9">Has an important function as a repair enzyme for proteins that have been inactivated by oxidation. Catalyzes the reversible oxidation-reduction of methionine sulfoxide in proteins to methionine.</text>
</comment>
<dbReference type="InterPro" id="IPR011057">
    <property type="entry name" value="Mss4-like_sf"/>
</dbReference>
<keyword evidence="4" id="KW-0511">Multifunctional enzyme</keyword>
<feature type="active site" evidence="9">
    <location>
        <position position="73"/>
    </location>
</feature>
<reference evidence="11 12" key="1">
    <citation type="submission" date="2012-07" db="EMBL/GenBank/DDBJ databases">
        <authorList>
            <person name="Durkin A.S."/>
            <person name="McCorrison J."/>
            <person name="Torralba M."/>
            <person name="Gillis M."/>
            <person name="Methe B."/>
            <person name="Sutton G."/>
            <person name="Nelson K.E."/>
        </authorList>
    </citation>
    <scope>NUCLEOTIDE SEQUENCE [LARGE SCALE GENOMIC DNA]</scope>
    <source>
        <strain evidence="11 12">SK1138</strain>
    </source>
</reference>
<dbReference type="Gene3D" id="2.170.150.20">
    <property type="entry name" value="Peptide methionine sulfoxide reductase"/>
    <property type="match status" value="1"/>
</dbReference>
<dbReference type="NCBIfam" id="TIGR00357">
    <property type="entry name" value="peptide-methionine (R)-S-oxide reductase MsrB"/>
    <property type="match status" value="1"/>
</dbReference>
<feature type="domain" description="MsrB" evidence="10">
    <location>
        <begin position="235"/>
        <end position="358"/>
    </location>
</feature>
<dbReference type="SUPFAM" id="SSF51316">
    <property type="entry name" value="Mss4-like"/>
    <property type="match status" value="1"/>
</dbReference>
<dbReference type="PROSITE" id="PS51790">
    <property type="entry name" value="MSRB"/>
    <property type="match status" value="1"/>
</dbReference>
<dbReference type="GO" id="GO:0008113">
    <property type="term" value="F:peptide-methionine (S)-S-oxide reductase activity"/>
    <property type="evidence" value="ECO:0007669"/>
    <property type="project" value="UniProtKB-UniRule"/>
</dbReference>
<comment type="caution">
    <text evidence="11">The sequence shown here is derived from an EMBL/GenBank/DDBJ whole genome shotgun (WGS) entry which is preliminary data.</text>
</comment>
<evidence type="ECO:0000256" key="1">
    <source>
        <dbReference type="ARBA" id="ARBA00008076"/>
    </source>
</evidence>
<protein>
    <recommendedName>
        <fullName evidence="9">Peptide methionine sulfoxide reductase MsrA</fullName>
        <shortName evidence="9">Protein-methionine-S-oxide reductase</shortName>
        <ecNumber evidence="9">1.8.4.11</ecNumber>
    </recommendedName>
    <alternativeName>
        <fullName evidence="9">Peptide-methionine (S)-S-oxide reductase</fullName>
        <shortName evidence="9">Peptide Met(O) reductase</shortName>
    </alternativeName>
</protein>
<dbReference type="HAMAP" id="MF_01401">
    <property type="entry name" value="MsrA"/>
    <property type="match status" value="1"/>
</dbReference>
<dbReference type="GO" id="GO:0006979">
    <property type="term" value="P:response to oxidative stress"/>
    <property type="evidence" value="ECO:0007669"/>
    <property type="project" value="InterPro"/>
</dbReference>
<dbReference type="Proteomes" id="UP000006614">
    <property type="component" value="Unassembled WGS sequence"/>
</dbReference>
<dbReference type="Pfam" id="PF01641">
    <property type="entry name" value="SelR"/>
    <property type="match status" value="1"/>
</dbReference>
<dbReference type="PANTHER" id="PTHR10173:SF59">
    <property type="entry name" value="PEPTIDE METHIONINE SULFOXIDE REDUCTASE MSRA_MSRB"/>
    <property type="match status" value="1"/>
</dbReference>
<dbReference type="GO" id="GO:0030091">
    <property type="term" value="P:protein repair"/>
    <property type="evidence" value="ECO:0007669"/>
    <property type="project" value="InterPro"/>
</dbReference>
<dbReference type="FunFam" id="2.170.150.20:FF:000003">
    <property type="entry name" value="Peptide methionine sulfoxide reductase MsrB"/>
    <property type="match status" value="1"/>
</dbReference>
<dbReference type="PANTHER" id="PTHR10173">
    <property type="entry name" value="METHIONINE SULFOXIDE REDUCTASE"/>
    <property type="match status" value="1"/>
</dbReference>
<evidence type="ECO:0000256" key="4">
    <source>
        <dbReference type="ARBA" id="ARBA00023268"/>
    </source>
</evidence>
<name>A0AAD2T6U6_STRAP</name>
<evidence type="ECO:0000256" key="7">
    <source>
        <dbReference type="ARBA" id="ARBA00048488"/>
    </source>
</evidence>
<dbReference type="EMBL" id="ALJO01000011">
    <property type="protein sequence ID" value="EJP24711.1"/>
    <property type="molecule type" value="Genomic_DNA"/>
</dbReference>
<evidence type="ECO:0000256" key="5">
    <source>
        <dbReference type="ARBA" id="ARBA00024679"/>
    </source>
</evidence>
<dbReference type="InterPro" id="IPR036509">
    <property type="entry name" value="Met_Sox_Rdtase_MsrA_sf"/>
</dbReference>
<comment type="similarity">
    <text evidence="1">In the C-terminal section; belongs to the MsrB Met sulfoxide reductase family.</text>
</comment>
<comment type="similarity">
    <text evidence="2">In the N-terminal section; belongs to the MsrA Met sulfoxide reductase family.</text>
</comment>
<evidence type="ECO:0000313" key="12">
    <source>
        <dbReference type="Proteomes" id="UP000006614"/>
    </source>
</evidence>
<comment type="catalytic activity">
    <reaction evidence="6 9">
        <text>L-methionyl-[protein] + [thioredoxin]-disulfide + H2O = L-methionyl-(S)-S-oxide-[protein] + [thioredoxin]-dithiol</text>
        <dbReference type="Rhea" id="RHEA:14217"/>
        <dbReference type="Rhea" id="RHEA-COMP:10698"/>
        <dbReference type="Rhea" id="RHEA-COMP:10700"/>
        <dbReference type="Rhea" id="RHEA-COMP:12313"/>
        <dbReference type="Rhea" id="RHEA-COMP:12315"/>
        <dbReference type="ChEBI" id="CHEBI:15377"/>
        <dbReference type="ChEBI" id="CHEBI:16044"/>
        <dbReference type="ChEBI" id="CHEBI:29950"/>
        <dbReference type="ChEBI" id="CHEBI:44120"/>
        <dbReference type="ChEBI" id="CHEBI:50058"/>
        <dbReference type="EC" id="1.8.4.11"/>
    </reaction>
</comment>
<evidence type="ECO:0000256" key="8">
    <source>
        <dbReference type="ARBA" id="ARBA00048782"/>
    </source>
</evidence>
<evidence type="ECO:0000259" key="10">
    <source>
        <dbReference type="PROSITE" id="PS51790"/>
    </source>
</evidence>
<dbReference type="EC" id="1.8.4.11" evidence="9"/>
<dbReference type="InterPro" id="IPR028427">
    <property type="entry name" value="Met_Sox_Rdtase_MsrB"/>
</dbReference>
<dbReference type="InterPro" id="IPR002569">
    <property type="entry name" value="Met_Sox_Rdtase_MsrA_dom"/>
</dbReference>
<dbReference type="InterPro" id="IPR002579">
    <property type="entry name" value="Met_Sox_Rdtase_MsrB_dom"/>
</dbReference>
<sequence>MMDHKMKWLLFGGAVLLVLGLFVLGSRMMPTLKNQSAINQIKEAAVSQAEPVKQKKADLKNANLKHIYLAGGCFWGVEEYFSRVDGVVDAVSGYANGTSETTKYELISQTKHAETVHVTYDANKISLREVLLHYFRIIDPLSKNKQGNDHGVQYRTGVYYKDQADVETINKVFDEQKEKFKESLAVEKQPLKHFIKAEEYHQDYLKKNPNGYCHINVKQASYPVIDASKYKKPSDAEIKKKLSDEEYAVTQKNDTERAFSNRYWDKFDAGIYVDVVTGEPLFSSKDKFESGCGWPSFTRPISPDVATYKEDKSFNMTRTEVRSRIGNSHLGHVFTDGPKDKGGLRYCINSLAIRFIPKDQMESKGYGYLLDYV</sequence>
<comment type="similarity">
    <text evidence="9">Belongs to the MsrA Met sulfoxide reductase family.</text>
</comment>
<organism evidence="11 12">
    <name type="scientific">Streptococcus anginosus SK1138</name>
    <dbReference type="NCBI Taxonomy" id="1161422"/>
    <lineage>
        <taxon>Bacteria</taxon>
        <taxon>Bacillati</taxon>
        <taxon>Bacillota</taxon>
        <taxon>Bacilli</taxon>
        <taxon>Lactobacillales</taxon>
        <taxon>Streptococcaceae</taxon>
        <taxon>Streptococcus</taxon>
        <taxon>Streptococcus anginosus group</taxon>
    </lineage>
</organism>
<gene>
    <name evidence="9" type="primary">msrA</name>
    <name evidence="11" type="ORF">HMPREF1126_1891</name>
</gene>
<dbReference type="GO" id="GO:0005737">
    <property type="term" value="C:cytoplasm"/>
    <property type="evidence" value="ECO:0007669"/>
    <property type="project" value="TreeGrafter"/>
</dbReference>
<comment type="catalytic activity">
    <reaction evidence="7">
        <text>L-methionyl-[protein] + [thioredoxin]-disulfide + H2O = L-methionyl-(R)-S-oxide-[protein] + [thioredoxin]-dithiol</text>
        <dbReference type="Rhea" id="RHEA:24164"/>
        <dbReference type="Rhea" id="RHEA-COMP:10698"/>
        <dbReference type="Rhea" id="RHEA-COMP:10700"/>
        <dbReference type="Rhea" id="RHEA-COMP:12313"/>
        <dbReference type="Rhea" id="RHEA-COMP:12314"/>
        <dbReference type="ChEBI" id="CHEBI:15377"/>
        <dbReference type="ChEBI" id="CHEBI:16044"/>
        <dbReference type="ChEBI" id="CHEBI:29950"/>
        <dbReference type="ChEBI" id="CHEBI:45764"/>
        <dbReference type="ChEBI" id="CHEBI:50058"/>
        <dbReference type="EC" id="1.8.4.12"/>
    </reaction>
</comment>
<evidence type="ECO:0000256" key="2">
    <source>
        <dbReference type="ARBA" id="ARBA00011017"/>
    </source>
</evidence>
<dbReference type="Gene3D" id="3.30.1060.10">
    <property type="entry name" value="Peptide methionine sulphoxide reductase MsrA"/>
    <property type="match status" value="1"/>
</dbReference>
<dbReference type="GO" id="GO:0033743">
    <property type="term" value="F:peptide-methionine (R)-S-oxide reductase activity"/>
    <property type="evidence" value="ECO:0007669"/>
    <property type="project" value="UniProtKB-EC"/>
</dbReference>
<evidence type="ECO:0000256" key="3">
    <source>
        <dbReference type="ARBA" id="ARBA00023002"/>
    </source>
</evidence>
<comment type="catalytic activity">
    <reaction evidence="8 9">
        <text>[thioredoxin]-disulfide + L-methionine + H2O = L-methionine (S)-S-oxide + [thioredoxin]-dithiol</text>
        <dbReference type="Rhea" id="RHEA:19993"/>
        <dbReference type="Rhea" id="RHEA-COMP:10698"/>
        <dbReference type="Rhea" id="RHEA-COMP:10700"/>
        <dbReference type="ChEBI" id="CHEBI:15377"/>
        <dbReference type="ChEBI" id="CHEBI:29950"/>
        <dbReference type="ChEBI" id="CHEBI:50058"/>
        <dbReference type="ChEBI" id="CHEBI:57844"/>
        <dbReference type="ChEBI" id="CHEBI:58772"/>
        <dbReference type="EC" id="1.8.4.11"/>
    </reaction>
</comment>
<dbReference type="FunFam" id="3.30.1060.10:FF:000007">
    <property type="entry name" value="Peptide methionine sulfoxide reductase msrA/msrB"/>
    <property type="match status" value="1"/>
</dbReference>
<dbReference type="SUPFAM" id="SSF55068">
    <property type="entry name" value="Peptide methionine sulfoxide reductase"/>
    <property type="match status" value="1"/>
</dbReference>
<keyword evidence="3 9" id="KW-0560">Oxidoreductase</keyword>
<proteinExistence type="inferred from homology"/>
<dbReference type="AlphaFoldDB" id="A0AAD2T6U6"/>
<evidence type="ECO:0000256" key="6">
    <source>
        <dbReference type="ARBA" id="ARBA00047806"/>
    </source>
</evidence>
<evidence type="ECO:0000313" key="11">
    <source>
        <dbReference type="EMBL" id="EJP24711.1"/>
    </source>
</evidence>
<dbReference type="NCBIfam" id="TIGR00401">
    <property type="entry name" value="msrA"/>
    <property type="match status" value="1"/>
</dbReference>
<accession>A0AAD2T6U6</accession>
<dbReference type="Pfam" id="PF01625">
    <property type="entry name" value="PMSR"/>
    <property type="match status" value="1"/>
</dbReference>
<evidence type="ECO:0000256" key="9">
    <source>
        <dbReference type="HAMAP-Rule" id="MF_01401"/>
    </source>
</evidence>